<keyword evidence="1" id="KW-0547">Nucleotide-binding</keyword>
<dbReference type="InterPro" id="IPR011009">
    <property type="entry name" value="Kinase-like_dom_sf"/>
</dbReference>
<reference evidence="2 3" key="1">
    <citation type="journal article" date="2023" name="Mol. Ecol. Resour.">
        <title>Chromosome-level genome assembly of a triploid poplar Populus alba 'Berolinensis'.</title>
        <authorList>
            <person name="Chen S."/>
            <person name="Yu Y."/>
            <person name="Wang X."/>
            <person name="Wang S."/>
            <person name="Zhang T."/>
            <person name="Zhou Y."/>
            <person name="He R."/>
            <person name="Meng N."/>
            <person name="Wang Y."/>
            <person name="Liu W."/>
            <person name="Liu Z."/>
            <person name="Liu J."/>
            <person name="Guo Q."/>
            <person name="Huang H."/>
            <person name="Sederoff R.R."/>
            <person name="Wang G."/>
            <person name="Qu G."/>
            <person name="Chen S."/>
        </authorList>
    </citation>
    <scope>NUCLEOTIDE SEQUENCE [LARGE SCALE GENOMIC DNA]</scope>
    <source>
        <strain evidence="2">SC-2020</strain>
    </source>
</reference>
<comment type="caution">
    <text evidence="2">The sequence shown here is derived from an EMBL/GenBank/DDBJ whole genome shotgun (WGS) entry which is preliminary data.</text>
</comment>
<dbReference type="Proteomes" id="UP001164929">
    <property type="component" value="Chromosome 18"/>
</dbReference>
<accession>A0AAD6LDT0</accession>
<dbReference type="Gene3D" id="3.30.200.20">
    <property type="entry name" value="Phosphorylase Kinase, domain 1"/>
    <property type="match status" value="1"/>
</dbReference>
<dbReference type="InterPro" id="IPR050823">
    <property type="entry name" value="Plant_Ser_Thr_Prot_Kinase"/>
</dbReference>
<dbReference type="PROSITE" id="PS00107">
    <property type="entry name" value="PROTEIN_KINASE_ATP"/>
    <property type="match status" value="1"/>
</dbReference>
<protein>
    <submittedName>
        <fullName evidence="2">Serine/threonine-protein kinase NAK isoform X2</fullName>
    </submittedName>
</protein>
<keyword evidence="3" id="KW-1185">Reference proteome</keyword>
<dbReference type="EMBL" id="JAQIZT010000018">
    <property type="protein sequence ID" value="KAJ6958801.1"/>
    <property type="molecule type" value="Genomic_DNA"/>
</dbReference>
<dbReference type="SUPFAM" id="SSF56112">
    <property type="entry name" value="Protein kinase-like (PK-like)"/>
    <property type="match status" value="1"/>
</dbReference>
<dbReference type="AlphaFoldDB" id="A0AAD6LDT0"/>
<gene>
    <name evidence="2" type="ORF">NC653_040432</name>
</gene>
<dbReference type="GO" id="GO:0005524">
    <property type="term" value="F:ATP binding"/>
    <property type="evidence" value="ECO:0007669"/>
    <property type="project" value="UniProtKB-UniRule"/>
</dbReference>
<dbReference type="GO" id="GO:0016301">
    <property type="term" value="F:kinase activity"/>
    <property type="evidence" value="ECO:0007669"/>
    <property type="project" value="UniProtKB-KW"/>
</dbReference>
<dbReference type="InterPro" id="IPR017441">
    <property type="entry name" value="Protein_kinase_ATP_BS"/>
</dbReference>
<dbReference type="PANTHER" id="PTHR45621">
    <property type="entry name" value="OS01G0588500 PROTEIN-RELATED"/>
    <property type="match status" value="1"/>
</dbReference>
<feature type="binding site" evidence="1">
    <location>
        <position position="137"/>
    </location>
    <ligand>
        <name>ATP</name>
        <dbReference type="ChEBI" id="CHEBI:30616"/>
    </ligand>
</feature>
<keyword evidence="2" id="KW-0418">Kinase</keyword>
<evidence type="ECO:0000313" key="3">
    <source>
        <dbReference type="Proteomes" id="UP001164929"/>
    </source>
</evidence>
<keyword evidence="2" id="KW-0808">Transferase</keyword>
<sequence>MGIHWNCLAADTLSRTSVPDLDSDSDSDSPRDSILKLVDVDASPVDSAEYSCCFTMATACISTWMSNVPISGENNVILGALDNSKLRDFTYEELRAATFNFSMNLLIGRGGFGNVYKGWLKEQRSSKGARNRPIAVKRLNGTSYQGDPEFTGEWYYTFSKTTTMDMKEIVEIPSHNAFFLSYHLLSALGGGGKPYQQVHASVY</sequence>
<keyword evidence="1" id="KW-0067">ATP-binding</keyword>
<evidence type="ECO:0000256" key="1">
    <source>
        <dbReference type="PROSITE-ProRule" id="PRU10141"/>
    </source>
</evidence>
<organism evidence="2 3">
    <name type="scientific">Populus alba x Populus x berolinensis</name>
    <dbReference type="NCBI Taxonomy" id="444605"/>
    <lineage>
        <taxon>Eukaryota</taxon>
        <taxon>Viridiplantae</taxon>
        <taxon>Streptophyta</taxon>
        <taxon>Embryophyta</taxon>
        <taxon>Tracheophyta</taxon>
        <taxon>Spermatophyta</taxon>
        <taxon>Magnoliopsida</taxon>
        <taxon>eudicotyledons</taxon>
        <taxon>Gunneridae</taxon>
        <taxon>Pentapetalae</taxon>
        <taxon>rosids</taxon>
        <taxon>fabids</taxon>
        <taxon>Malpighiales</taxon>
        <taxon>Salicaceae</taxon>
        <taxon>Saliceae</taxon>
        <taxon>Populus</taxon>
    </lineage>
</organism>
<evidence type="ECO:0000313" key="2">
    <source>
        <dbReference type="EMBL" id="KAJ6958801.1"/>
    </source>
</evidence>
<proteinExistence type="predicted"/>
<name>A0AAD6LDT0_9ROSI</name>